<dbReference type="RefSeq" id="WP_211937736.1">
    <property type="nucleotide sequence ID" value="NZ_CP073078.1"/>
</dbReference>
<keyword evidence="1" id="KW-1133">Transmembrane helix</keyword>
<protein>
    <submittedName>
        <fullName evidence="2">Uncharacterized protein</fullName>
    </submittedName>
</protein>
<evidence type="ECO:0000313" key="3">
    <source>
        <dbReference type="Proteomes" id="UP000676409"/>
    </source>
</evidence>
<organism evidence="2 3">
    <name type="scientific">Phenylobacterium montanum</name>
    <dbReference type="NCBI Taxonomy" id="2823693"/>
    <lineage>
        <taxon>Bacteria</taxon>
        <taxon>Pseudomonadati</taxon>
        <taxon>Pseudomonadota</taxon>
        <taxon>Alphaproteobacteria</taxon>
        <taxon>Caulobacterales</taxon>
        <taxon>Caulobacteraceae</taxon>
        <taxon>Phenylobacterium</taxon>
    </lineage>
</organism>
<reference evidence="2" key="1">
    <citation type="submission" date="2021-04" db="EMBL/GenBank/DDBJ databases">
        <title>The complete genome sequence of Caulobacter sp. S6.</title>
        <authorList>
            <person name="Tang Y."/>
            <person name="Ouyang W."/>
            <person name="Liu Q."/>
            <person name="Huang B."/>
            <person name="Guo Z."/>
            <person name="Lei P."/>
        </authorList>
    </citation>
    <scope>NUCLEOTIDE SEQUENCE</scope>
    <source>
        <strain evidence="2">S6</strain>
    </source>
</reference>
<accession>A0A975G0G2</accession>
<evidence type="ECO:0000256" key="1">
    <source>
        <dbReference type="SAM" id="Phobius"/>
    </source>
</evidence>
<dbReference type="AlphaFoldDB" id="A0A975G0G2"/>
<gene>
    <name evidence="2" type="ORF">KCG34_21990</name>
</gene>
<proteinExistence type="predicted"/>
<name>A0A975G0G2_9CAUL</name>
<keyword evidence="1" id="KW-0812">Transmembrane</keyword>
<keyword evidence="3" id="KW-1185">Reference proteome</keyword>
<keyword evidence="1" id="KW-0472">Membrane</keyword>
<sequence length="48" mass="5051">MNLQPHLSWLRDHPVALAASSDMSLAIAIVLSLMGAVVGVMLRYGGMG</sequence>
<dbReference type="EMBL" id="CP073078">
    <property type="protein sequence ID" value="QUD87686.1"/>
    <property type="molecule type" value="Genomic_DNA"/>
</dbReference>
<dbReference type="KEGG" id="caul:KCG34_21990"/>
<dbReference type="Proteomes" id="UP000676409">
    <property type="component" value="Chromosome"/>
</dbReference>
<feature type="transmembrane region" description="Helical" evidence="1">
    <location>
        <begin position="23"/>
        <end position="42"/>
    </location>
</feature>
<evidence type="ECO:0000313" key="2">
    <source>
        <dbReference type="EMBL" id="QUD87686.1"/>
    </source>
</evidence>